<evidence type="ECO:0000256" key="1">
    <source>
        <dbReference type="SAM" id="Phobius"/>
    </source>
</evidence>
<keyword evidence="1" id="KW-1133">Transmembrane helix</keyword>
<name>A0A939ERB6_9HYPH</name>
<gene>
    <name evidence="2" type="ORF">J0X15_12850</name>
</gene>
<keyword evidence="3" id="KW-1185">Reference proteome</keyword>
<evidence type="ECO:0000313" key="3">
    <source>
        <dbReference type="Proteomes" id="UP000664779"/>
    </source>
</evidence>
<proteinExistence type="predicted"/>
<dbReference type="RefSeq" id="WP_206941352.1">
    <property type="nucleotide sequence ID" value="NZ_JAFLNF010000005.1"/>
</dbReference>
<organism evidence="2 3">
    <name type="scientific">Roseibium limicola</name>
    <dbReference type="NCBI Taxonomy" id="2816037"/>
    <lineage>
        <taxon>Bacteria</taxon>
        <taxon>Pseudomonadati</taxon>
        <taxon>Pseudomonadota</taxon>
        <taxon>Alphaproteobacteria</taxon>
        <taxon>Hyphomicrobiales</taxon>
        <taxon>Stappiaceae</taxon>
        <taxon>Roseibium</taxon>
    </lineage>
</organism>
<comment type="caution">
    <text evidence="2">The sequence shown here is derived from an EMBL/GenBank/DDBJ whole genome shotgun (WGS) entry which is preliminary data.</text>
</comment>
<dbReference type="Proteomes" id="UP000664779">
    <property type="component" value="Unassembled WGS sequence"/>
</dbReference>
<feature type="transmembrane region" description="Helical" evidence="1">
    <location>
        <begin position="6"/>
        <end position="24"/>
    </location>
</feature>
<evidence type="ECO:0000313" key="2">
    <source>
        <dbReference type="EMBL" id="MBO0346113.1"/>
    </source>
</evidence>
<accession>A0A939ERB6</accession>
<dbReference type="EMBL" id="JAFLNF010000005">
    <property type="protein sequence ID" value="MBO0346113.1"/>
    <property type="molecule type" value="Genomic_DNA"/>
</dbReference>
<keyword evidence="1" id="KW-0812">Transmembrane</keyword>
<keyword evidence="1" id="KW-0472">Membrane</keyword>
<sequence length="61" mass="6613">MLNRIFALAIMTSVLGTPFLILLAQKMDGPATASMSLRTYERCETGSHICQIGEAILQSVV</sequence>
<protein>
    <submittedName>
        <fullName evidence="2">Uncharacterized protein</fullName>
    </submittedName>
</protein>
<reference evidence="2" key="1">
    <citation type="submission" date="2021-03" db="EMBL/GenBank/DDBJ databases">
        <title>Roseibium sp. CAU 1637 isolated from Incheon.</title>
        <authorList>
            <person name="Kim W."/>
        </authorList>
    </citation>
    <scope>NUCLEOTIDE SEQUENCE</scope>
    <source>
        <strain evidence="2">CAU 1637</strain>
    </source>
</reference>
<dbReference type="AlphaFoldDB" id="A0A939ERB6"/>